<organism evidence="6">
    <name type="scientific">Absidia glauca</name>
    <name type="common">Pin mould</name>
    <dbReference type="NCBI Taxonomy" id="4829"/>
    <lineage>
        <taxon>Eukaryota</taxon>
        <taxon>Fungi</taxon>
        <taxon>Fungi incertae sedis</taxon>
        <taxon>Mucoromycota</taxon>
        <taxon>Mucoromycotina</taxon>
        <taxon>Mucoromycetes</taxon>
        <taxon>Mucorales</taxon>
        <taxon>Cunninghamellaceae</taxon>
        <taxon>Absidia</taxon>
    </lineage>
</organism>
<evidence type="ECO:0000313" key="7">
    <source>
        <dbReference type="Proteomes" id="UP000078561"/>
    </source>
</evidence>
<dbReference type="AlphaFoldDB" id="A0A163JXE1"/>
<dbReference type="GO" id="GO:0016020">
    <property type="term" value="C:membrane"/>
    <property type="evidence" value="ECO:0007669"/>
    <property type="project" value="UniProtKB-SubCell"/>
</dbReference>
<evidence type="ECO:0000256" key="1">
    <source>
        <dbReference type="ARBA" id="ARBA00004141"/>
    </source>
</evidence>
<evidence type="ECO:0000313" key="6">
    <source>
        <dbReference type="EMBL" id="SAM04035.1"/>
    </source>
</evidence>
<dbReference type="InParanoid" id="A0A163JXE1"/>
<name>A0A163JXE1_ABSGL</name>
<gene>
    <name evidence="6" type="primary">ABSGL_09895.1 scaffold 11783</name>
</gene>
<evidence type="ECO:0008006" key="8">
    <source>
        <dbReference type="Google" id="ProtNLM"/>
    </source>
</evidence>
<keyword evidence="7" id="KW-1185">Reference proteome</keyword>
<accession>A0A163JXE1</accession>
<dbReference type="InterPro" id="IPR023271">
    <property type="entry name" value="Aquaporin-like"/>
</dbReference>
<reference evidence="6" key="1">
    <citation type="submission" date="2016-04" db="EMBL/GenBank/DDBJ databases">
        <authorList>
            <person name="Evans L.H."/>
            <person name="Alamgir A."/>
            <person name="Owens N."/>
            <person name="Weber N.D."/>
            <person name="Virtaneva K."/>
            <person name="Barbian K."/>
            <person name="Babar A."/>
            <person name="Rosenke K."/>
        </authorList>
    </citation>
    <scope>NUCLEOTIDE SEQUENCE [LARGE SCALE GENOMIC DNA]</scope>
    <source>
        <strain evidence="6">CBS 101.48</strain>
    </source>
</reference>
<dbReference type="EMBL" id="LT554349">
    <property type="protein sequence ID" value="SAM04035.1"/>
    <property type="molecule type" value="Genomic_DNA"/>
</dbReference>
<protein>
    <recommendedName>
        <fullName evidence="8">Aquaporin</fullName>
    </recommendedName>
</protein>
<dbReference type="Proteomes" id="UP000078561">
    <property type="component" value="Unassembled WGS sequence"/>
</dbReference>
<keyword evidence="2 5" id="KW-0812">Transmembrane</keyword>
<evidence type="ECO:0000256" key="4">
    <source>
        <dbReference type="ARBA" id="ARBA00023136"/>
    </source>
</evidence>
<comment type="subcellular location">
    <subcellularLocation>
        <location evidence="1">Membrane</location>
        <topology evidence="1">Multi-pass membrane protein</topology>
    </subcellularLocation>
</comment>
<evidence type="ECO:0000256" key="2">
    <source>
        <dbReference type="ARBA" id="ARBA00022692"/>
    </source>
</evidence>
<sequence>MDPRPTIPRSHHSDSTLTDTSHHSNVVIDIDYLHNHSAHSYYYNSFQRHSDGFSSPRLSICPTAVVSSPPPPPPASSSIYRKLDPEKLKSVTSLVQSCSHSCRSFRYRYRQFFAEFLGTFVMVVLINGVSAEQILDVGSPKSWLTMSFGNGKSFPSPLGAYVPLYLRSSLP</sequence>
<proteinExistence type="predicted"/>
<keyword evidence="3 5" id="KW-1133">Transmembrane helix</keyword>
<dbReference type="SUPFAM" id="SSF81338">
    <property type="entry name" value="Aquaporin-like"/>
    <property type="match status" value="1"/>
</dbReference>
<feature type="transmembrane region" description="Helical" evidence="5">
    <location>
        <begin position="112"/>
        <end position="131"/>
    </location>
</feature>
<dbReference type="STRING" id="4829.A0A163JXE1"/>
<keyword evidence="4 5" id="KW-0472">Membrane</keyword>
<dbReference type="Gene3D" id="1.20.1080.10">
    <property type="entry name" value="Glycerol uptake facilitator protein"/>
    <property type="match status" value="1"/>
</dbReference>
<evidence type="ECO:0000256" key="5">
    <source>
        <dbReference type="SAM" id="Phobius"/>
    </source>
</evidence>
<evidence type="ECO:0000256" key="3">
    <source>
        <dbReference type="ARBA" id="ARBA00022989"/>
    </source>
</evidence>